<feature type="coiled-coil region" evidence="18">
    <location>
        <begin position="62"/>
        <end position="132"/>
    </location>
</feature>
<evidence type="ECO:0000256" key="16">
    <source>
        <dbReference type="ARBA" id="ARBA00049360"/>
    </source>
</evidence>
<dbReference type="PANTHER" id="PTHR11629:SF63">
    <property type="entry name" value="V-TYPE PROTON ATPASE SUBUNIT A"/>
    <property type="match status" value="1"/>
</dbReference>
<evidence type="ECO:0000256" key="20">
    <source>
        <dbReference type="SAM" id="Phobius"/>
    </source>
</evidence>
<gene>
    <name evidence="22" type="ORF">EVJ58_g9710</name>
</gene>
<feature type="transmembrane region" description="Helical" evidence="20">
    <location>
        <begin position="640"/>
        <end position="659"/>
    </location>
</feature>
<evidence type="ECO:0000313" key="23">
    <source>
        <dbReference type="Proteomes" id="UP000298390"/>
    </source>
</evidence>
<dbReference type="PROSITE" id="PS00211">
    <property type="entry name" value="ABC_TRANSPORTER_1"/>
    <property type="match status" value="2"/>
</dbReference>
<evidence type="ECO:0000256" key="11">
    <source>
        <dbReference type="ARBA" id="ARBA00022840"/>
    </source>
</evidence>
<keyword evidence="6" id="KW-0813">Transport</keyword>
<dbReference type="PROSITE" id="PS50893">
    <property type="entry name" value="ABC_TRANSPORTER_2"/>
    <property type="match status" value="2"/>
</dbReference>
<feature type="transmembrane region" description="Helical" evidence="20">
    <location>
        <begin position="422"/>
        <end position="447"/>
    </location>
</feature>
<dbReference type="InterPro" id="IPR002490">
    <property type="entry name" value="V-ATPase_116kDa_su"/>
</dbReference>
<dbReference type="InterPro" id="IPR017871">
    <property type="entry name" value="ABC_transporter-like_CS"/>
</dbReference>
<dbReference type="CDD" id="cd03221">
    <property type="entry name" value="ABCF_EF-3"/>
    <property type="match status" value="1"/>
</dbReference>
<dbReference type="GO" id="GO:0033179">
    <property type="term" value="C:proton-transporting V-type ATPase, V0 domain"/>
    <property type="evidence" value="ECO:0007669"/>
    <property type="project" value="InterPro"/>
</dbReference>
<comment type="pathway">
    <text evidence="3">Protein biosynthesis; polypeptide chain elongation.</text>
</comment>
<evidence type="ECO:0000256" key="8">
    <source>
        <dbReference type="ARBA" id="ARBA00022741"/>
    </source>
</evidence>
<dbReference type="InterPro" id="IPR021133">
    <property type="entry name" value="HEAT_type_2"/>
</dbReference>
<feature type="domain" description="ABC transporter" evidence="21">
    <location>
        <begin position="1272"/>
        <end position="1489"/>
    </location>
</feature>
<dbReference type="Pfam" id="PF24987">
    <property type="entry name" value="HEAT_EF3_N"/>
    <property type="match status" value="1"/>
</dbReference>
<dbReference type="UniPathway" id="UPA00345"/>
<proteinExistence type="inferred from homology"/>
<evidence type="ECO:0000256" key="15">
    <source>
        <dbReference type="ARBA" id="ARBA00023136"/>
    </source>
</evidence>
<dbReference type="GO" id="GO:0046961">
    <property type="term" value="F:proton-transporting ATPase activity, rotational mechanism"/>
    <property type="evidence" value="ECO:0007669"/>
    <property type="project" value="InterPro"/>
</dbReference>
<dbReference type="FunFam" id="3.40.50.300:FF:000193">
    <property type="entry name" value="Probable Elongation factor 3"/>
    <property type="match status" value="1"/>
</dbReference>
<comment type="catalytic activity">
    <reaction evidence="16">
        <text>ATP + H2O = ADP + phosphate + H(+)</text>
        <dbReference type="Rhea" id="RHEA:13065"/>
        <dbReference type="ChEBI" id="CHEBI:15377"/>
        <dbReference type="ChEBI" id="CHEBI:15378"/>
        <dbReference type="ChEBI" id="CHEBI:30616"/>
        <dbReference type="ChEBI" id="CHEBI:43474"/>
        <dbReference type="ChEBI" id="CHEBI:456216"/>
    </reaction>
</comment>
<evidence type="ECO:0000256" key="14">
    <source>
        <dbReference type="ARBA" id="ARBA00023065"/>
    </source>
</evidence>
<dbReference type="InterPro" id="IPR000953">
    <property type="entry name" value="Chromo/chromo_shadow_dom"/>
</dbReference>
<keyword evidence="11" id="KW-0067">ATP-binding</keyword>
<evidence type="ECO:0000256" key="5">
    <source>
        <dbReference type="ARBA" id="ARBA00011054"/>
    </source>
</evidence>
<dbReference type="Proteomes" id="UP000298390">
    <property type="component" value="Unassembled WGS sequence"/>
</dbReference>
<comment type="similarity">
    <text evidence="4">Belongs to the V-ATPase 116 kDa subunit family.</text>
</comment>
<dbReference type="GO" id="GO:0000329">
    <property type="term" value="C:fungal-type vacuole membrane"/>
    <property type="evidence" value="ECO:0007669"/>
    <property type="project" value="TreeGrafter"/>
</dbReference>
<evidence type="ECO:0000259" key="21">
    <source>
        <dbReference type="PROSITE" id="PS50893"/>
    </source>
</evidence>
<evidence type="ECO:0000313" key="22">
    <source>
        <dbReference type="EMBL" id="TFY52974.1"/>
    </source>
</evidence>
<evidence type="ECO:0000256" key="7">
    <source>
        <dbReference type="ARBA" id="ARBA00022692"/>
    </source>
</evidence>
<keyword evidence="10" id="KW-0378">Hydrolase</keyword>
<dbReference type="SUPFAM" id="SSF52540">
    <property type="entry name" value="P-loop containing nucleoside triphosphate hydrolases"/>
    <property type="match status" value="2"/>
</dbReference>
<evidence type="ECO:0000256" key="6">
    <source>
        <dbReference type="ARBA" id="ARBA00022448"/>
    </source>
</evidence>
<keyword evidence="7 20" id="KW-0812">Transmembrane</keyword>
<evidence type="ECO:0000256" key="10">
    <source>
        <dbReference type="ARBA" id="ARBA00022801"/>
    </source>
</evidence>
<evidence type="ECO:0000256" key="12">
    <source>
        <dbReference type="ARBA" id="ARBA00022884"/>
    </source>
</evidence>
<dbReference type="Pfam" id="PF00005">
    <property type="entry name" value="ABC_tran"/>
    <property type="match status" value="2"/>
</dbReference>
<dbReference type="GO" id="GO:0051117">
    <property type="term" value="F:ATPase binding"/>
    <property type="evidence" value="ECO:0007669"/>
    <property type="project" value="TreeGrafter"/>
</dbReference>
<evidence type="ECO:0000256" key="9">
    <source>
        <dbReference type="ARBA" id="ARBA00022768"/>
    </source>
</evidence>
<evidence type="ECO:0000256" key="4">
    <source>
        <dbReference type="ARBA" id="ARBA00009904"/>
    </source>
</evidence>
<dbReference type="InterPro" id="IPR016024">
    <property type="entry name" value="ARM-type_fold"/>
</dbReference>
<dbReference type="SUPFAM" id="SSF48371">
    <property type="entry name" value="ARM repeat"/>
    <property type="match status" value="1"/>
</dbReference>
<comment type="caution">
    <text evidence="22">The sequence shown here is derived from an EMBL/GenBank/DDBJ whole genome shotgun (WGS) entry which is preliminary data.</text>
</comment>
<dbReference type="GO" id="GO:0016471">
    <property type="term" value="C:vacuolar proton-transporting V-type ATPase complex"/>
    <property type="evidence" value="ECO:0007669"/>
    <property type="project" value="TreeGrafter"/>
</dbReference>
<comment type="similarity">
    <text evidence="5">Belongs to the ABC transporter superfamily. ABCF family. EF3 subfamily.</text>
</comment>
<dbReference type="CDD" id="cd18626">
    <property type="entry name" value="CD_eEF3"/>
    <property type="match status" value="1"/>
</dbReference>
<feature type="transmembrane region" description="Helical" evidence="20">
    <location>
        <begin position="459"/>
        <end position="482"/>
    </location>
</feature>
<keyword evidence="9" id="KW-0251">Elongation factor</keyword>
<feature type="transmembrane region" description="Helical" evidence="20">
    <location>
        <begin position="541"/>
        <end position="558"/>
    </location>
</feature>
<feature type="region of interest" description="Disordered" evidence="19">
    <location>
        <begin position="1851"/>
        <end position="1882"/>
    </location>
</feature>
<reference evidence="22 23" key="1">
    <citation type="submission" date="2019-01" db="EMBL/GenBank/DDBJ databases">
        <title>Genome sequencing of the rare red list fungi Fomitopsis rosea.</title>
        <authorList>
            <person name="Buettner E."/>
            <person name="Kellner H."/>
        </authorList>
    </citation>
    <scope>NUCLEOTIDE SEQUENCE [LARGE SCALE GENOMIC DNA]</scope>
    <source>
        <strain evidence="22 23">DSM 105464</strain>
    </source>
</reference>
<dbReference type="SMART" id="SM00382">
    <property type="entry name" value="AAA"/>
    <property type="match status" value="2"/>
</dbReference>
<comment type="subcellular location">
    <subcellularLocation>
        <location evidence="2">Cytoplasm</location>
    </subcellularLocation>
    <subcellularLocation>
        <location evidence="1">Membrane</location>
        <topology evidence="1">Multi-pass membrane protein</topology>
    </subcellularLocation>
</comment>
<dbReference type="GO" id="GO:0003723">
    <property type="term" value="F:RNA binding"/>
    <property type="evidence" value="ECO:0007669"/>
    <property type="project" value="UniProtKB-KW"/>
</dbReference>
<feature type="transmembrane region" description="Helical" evidence="20">
    <location>
        <begin position="579"/>
        <end position="596"/>
    </location>
</feature>
<evidence type="ECO:0000256" key="19">
    <source>
        <dbReference type="SAM" id="MobiDB-lite"/>
    </source>
</evidence>
<evidence type="ECO:0000256" key="2">
    <source>
        <dbReference type="ARBA" id="ARBA00004496"/>
    </source>
</evidence>
<evidence type="ECO:0000256" key="3">
    <source>
        <dbReference type="ARBA" id="ARBA00004815"/>
    </source>
</evidence>
<dbReference type="Gene3D" id="3.40.50.300">
    <property type="entry name" value="P-loop containing nucleotide triphosphate hydrolases"/>
    <property type="match status" value="2"/>
</dbReference>
<dbReference type="InterPro" id="IPR003439">
    <property type="entry name" value="ABC_transporter-like_ATP-bd"/>
</dbReference>
<feature type="compositionally biased region" description="Basic residues" evidence="19">
    <location>
        <begin position="1862"/>
        <end position="1872"/>
    </location>
</feature>
<evidence type="ECO:0000256" key="17">
    <source>
        <dbReference type="PROSITE-ProRule" id="PRU00103"/>
    </source>
</evidence>
<dbReference type="FunFam" id="2.40.50.990:FF:000002">
    <property type="entry name" value="mRNA export factor elf1"/>
    <property type="match status" value="1"/>
</dbReference>
<keyword evidence="12" id="KW-0694">RNA-binding</keyword>
<dbReference type="GO" id="GO:0005524">
    <property type="term" value="F:ATP binding"/>
    <property type="evidence" value="ECO:0007669"/>
    <property type="project" value="UniProtKB-KW"/>
</dbReference>
<keyword evidence="14" id="KW-0406">Ion transport</keyword>
<keyword evidence="13 20" id="KW-1133">Transmembrane helix</keyword>
<dbReference type="STRING" id="34475.A0A4Y9XRM9"/>
<dbReference type="GO" id="GO:0007035">
    <property type="term" value="P:vacuolar acidification"/>
    <property type="evidence" value="ECO:0007669"/>
    <property type="project" value="TreeGrafter"/>
</dbReference>
<organism evidence="22 23">
    <name type="scientific">Rhodofomes roseus</name>
    <dbReference type="NCBI Taxonomy" id="34475"/>
    <lineage>
        <taxon>Eukaryota</taxon>
        <taxon>Fungi</taxon>
        <taxon>Dikarya</taxon>
        <taxon>Basidiomycota</taxon>
        <taxon>Agaricomycotina</taxon>
        <taxon>Agaricomycetes</taxon>
        <taxon>Polyporales</taxon>
        <taxon>Rhodofomes</taxon>
    </lineage>
</organism>
<keyword evidence="9" id="KW-0648">Protein biosynthesis</keyword>
<dbReference type="InterPro" id="IPR003593">
    <property type="entry name" value="AAA+_ATPase"/>
</dbReference>
<feature type="domain" description="ABC transporter" evidence="21">
    <location>
        <begin position="1517"/>
        <end position="1834"/>
    </location>
</feature>
<dbReference type="PANTHER" id="PTHR11629">
    <property type="entry name" value="VACUOLAR PROTON ATPASES"/>
    <property type="match status" value="1"/>
</dbReference>
<dbReference type="SMART" id="SM00298">
    <property type="entry name" value="CHROMO"/>
    <property type="match status" value="1"/>
</dbReference>
<dbReference type="GO" id="GO:0016887">
    <property type="term" value="F:ATP hydrolysis activity"/>
    <property type="evidence" value="ECO:0007669"/>
    <property type="project" value="InterPro"/>
</dbReference>
<keyword evidence="15 20" id="KW-0472">Membrane</keyword>
<dbReference type="Pfam" id="PF24984">
    <property type="entry name" value="HEAT_EF3_GNC1"/>
    <property type="match status" value="1"/>
</dbReference>
<dbReference type="InterPro" id="IPR027417">
    <property type="entry name" value="P-loop_NTPase"/>
</dbReference>
<dbReference type="EMBL" id="SEKV01000890">
    <property type="protein sequence ID" value="TFY52974.1"/>
    <property type="molecule type" value="Genomic_DNA"/>
</dbReference>
<dbReference type="Gene3D" id="1.25.10.10">
    <property type="entry name" value="Leucine-rich Repeat Variant"/>
    <property type="match status" value="1"/>
</dbReference>
<protein>
    <recommendedName>
        <fullName evidence="21">ABC transporter domain-containing protein</fullName>
    </recommendedName>
</protein>
<dbReference type="GO" id="GO:0003746">
    <property type="term" value="F:translation elongation factor activity"/>
    <property type="evidence" value="ECO:0007669"/>
    <property type="project" value="UniProtKB-KW"/>
</dbReference>
<dbReference type="InterPro" id="IPR015688">
    <property type="entry name" value="eEF3_ABC2_chromodomain-like"/>
</dbReference>
<dbReference type="InterPro" id="IPR047038">
    <property type="entry name" value="eEF3_chromodomain-like_sf"/>
</dbReference>
<evidence type="ECO:0000256" key="18">
    <source>
        <dbReference type="SAM" id="Coils"/>
    </source>
</evidence>
<evidence type="ECO:0000256" key="1">
    <source>
        <dbReference type="ARBA" id="ARBA00004141"/>
    </source>
</evidence>
<sequence>MADDYPSPFRSEPMSLVQLIVPTEVAHDTVAELGELGNVQFKDLNPNVNPFQRSFVGEIRRVDEMARRVRFFQSQIEKEKEKIQIRPLYDSAPLLTVGPRAAQTMDELDTKLMEHEARLIQMNDSYQLLSERTKELVEARHVLRETAVFFEKAVNYESNGRSSLDDSSAPLLQHEDREQQYSSNMQFDLEFVAGTIERSRLPTFERVLWRVLRGNLYMNHTDIAEPFVDPVTGEETRKNVFIIFAHGDTLLAKIRKVAESMGATLYPIDANADKRADSMREVTARLEDLQVVLYNTGASRRAELDKIGENVASWVDVVKKEKAIYETLNLLNYDVRRKTLIAEGWCPTRDIPQIQLALRHATEEAGTNVPPILHELRTNKTPPTYIRTNKFTEGFQTIMDAYGIATYQEVNPGLFATITFPFLFAVMFGDIGHGAITVFAALLMIITERKLAKADLGEIIGTFFFGRYIILLMGLFSMYTGFLYNDIFSKSLHVFHSGWDWPADANGTAVSNGHTYAMGIDPGWHGAENALLFTNSYKMKMSIVLGVIHMTFAICLQVPNHIRFNRRVEIWTNFVPQMLFMQSIFGYLVLCIIYKWCVNWENSPTPPPSLLNMLIGMFLSPGDIKPGTQLYRGQSTVQTILLLIAFVCVPWLLVTKPYLQWKEMKKIHDQGYINLGNDEGARAVSDTELEGEEEGNGRAIAEANEEEGEHHDFGEVVIHQVIHTIEFCLGCISHTASYLRLWALSLAHAQLSEVLWNMTLAGVLHMPGLFGWIALVLMGVLWFVLTVFILCIMEGLSAFLHALRLHWVEANSKHYEAGGYINEMPAVTANTSPATPAASLKAAVAPADGQFDVSGLFVSDKASRESAAATLVALAQKDGPTALQSVGFTDAAIKALTDKKSPAAREGAANAVAALAKSDAVKALEPLFIDSGLYAALLENFADKTPAARTAAIEAVKAYVAGMNAWGTALVLPALLHEIKTAGKWQIKTGALTILNQLVVSASLQTGRLTPEIVPILAEAIWDTKADVKKAAKDSLEKTTALVSNKDIERFIPALIKALINPVEEVPKTINLLSATTFVSEVDSATLSLMVPLLSRGLNEKPTATKRKVAVIVDNMAKLVDSAVTVRPFIPKLLPGLLKVETSIGDPEARSVVGRAIATLRQVGEIPDDNDGSDLPPLKTADEKQLAHSLIGIYKKAGAAAPSAGSIDVMYAANLAANLVHAKNFDISEWQSLAPYLAFATTTPEPISVVNEWAVKSASLEDEDNEVPEDEEEGEDLCNCQFSLAYGAKILLNTATLRLKRGHRYGLCGRNGTGKSTLMRAITNGQVEGFPSPDEVRTFYVEHDIDGSEADTAVLDFILADTRIQAGKEEVIETLASVGFSDERQAQAIGSLSGGWKMKLALARAMLFKADILLLDEPTNHLDVVNVAWLENYLIGLKTCTSIIVSHDSGFLNNTITDVLHINRFKVRRYRGNLEAFMKQVPEARSYYTLEAAEDYQFKLPDPPLLEGVKTKEKSLLKMRKVGYQYPTQPVQQLYDITLQVSLSSRVAVLGPNGSGKSTLVKLLIGDLEPNKGGEIWKHPNLVIGYVAQHAFHHIDNHLDKTPLEYMLWRYQTGEDLEEMMKANRQITEEEQLKMKEGGVVVVEGQKRLIDEIVARKKLKQSYEYEISFKGLSSSENIWMARDELLKRGFEKKVLEVDTREAQRLGMLRPLVRREIEKHFADFGLEAEFVSHNSMRGLSGGQKVKVVLGAATWRRPHVMCLDEPTNYLDRESLAALIKALKEFEGGVLVITHNRDFSESICKEVWAMRDGHLEASGHNWVEGQGAGPRIDKKDGEEEIQYDAMGNKIENKKAKKITSSEARKLKKERMARKKRGEEITDDEL</sequence>
<dbReference type="Pfam" id="PF01496">
    <property type="entry name" value="V_ATPase_I"/>
    <property type="match status" value="1"/>
</dbReference>
<dbReference type="InterPro" id="IPR011989">
    <property type="entry name" value="ARM-like"/>
</dbReference>
<keyword evidence="8" id="KW-0547">Nucleotide-binding</keyword>
<dbReference type="PROSITE" id="PS50077">
    <property type="entry name" value="HEAT_REPEAT"/>
    <property type="match status" value="1"/>
</dbReference>
<keyword evidence="18" id="KW-0175">Coiled coil</keyword>
<accession>A0A4Y9XRM9</accession>
<dbReference type="Gene3D" id="2.40.50.990">
    <property type="match status" value="1"/>
</dbReference>
<name>A0A4Y9XRM9_9APHY</name>
<evidence type="ECO:0000256" key="13">
    <source>
        <dbReference type="ARBA" id="ARBA00022989"/>
    </source>
</evidence>
<feature type="repeat" description="HEAT" evidence="17">
    <location>
        <begin position="1013"/>
        <end position="1051"/>
    </location>
</feature>